<reference evidence="1" key="1">
    <citation type="submission" date="2019-04" db="EMBL/GenBank/DDBJ databases">
        <title>Microbes associate with the intestines of laboratory mice.</title>
        <authorList>
            <person name="Navarre W."/>
            <person name="Wong E."/>
            <person name="Huang K."/>
            <person name="Tropini C."/>
            <person name="Ng K."/>
            <person name="Yu B."/>
        </authorList>
    </citation>
    <scope>NUCLEOTIDE SEQUENCE</scope>
    <source>
        <strain evidence="1">NM04_E33</strain>
    </source>
</reference>
<keyword evidence="1" id="KW-0548">Nucleotidyltransferase</keyword>
<proteinExistence type="predicted"/>
<evidence type="ECO:0000313" key="2">
    <source>
        <dbReference type="Proteomes" id="UP000306319"/>
    </source>
</evidence>
<comment type="caution">
    <text evidence="1">The sequence shown here is derived from an EMBL/GenBank/DDBJ whole genome shotgun (WGS) entry which is preliminary data.</text>
</comment>
<protein>
    <submittedName>
        <fullName evidence="1">Phosphatidate cytidylyltransferase</fullName>
    </submittedName>
</protein>
<evidence type="ECO:0000313" key="1">
    <source>
        <dbReference type="EMBL" id="TGY78496.1"/>
    </source>
</evidence>
<sequence length="271" mass="29833">MDLKKLSVRTVSGLIYAGLIIGCIFWGLTPFSCLATVCALLAVYEFDKITEKMGSGGPLIMGLDMLGVVMLVFGRLFYPLVIWVFIMLLRMTLQLYIKSTTPITSIAKSFMSQIYIGLPLGLMVLLADVRHLHAVLAIFILIWLNDTGAFLVGSMLGRHRLFERISPKKSWEGFFGGLAFDVIASVLFGIYASTFFGLEISVYGWVGLGVVVCLFSTWGDLVESMLKRSLHIKDSGSLIPGHGGILDRIDSLLFVMPACVIYLMILSEIGL</sequence>
<keyword evidence="2" id="KW-1185">Reference proteome</keyword>
<dbReference type="EMBL" id="SRYB01000013">
    <property type="protein sequence ID" value="TGY78496.1"/>
    <property type="molecule type" value="Genomic_DNA"/>
</dbReference>
<organism evidence="1 2">
    <name type="scientific">Lepagella muris</name>
    <dbReference type="NCBI Taxonomy" id="3032870"/>
    <lineage>
        <taxon>Bacteria</taxon>
        <taxon>Pseudomonadati</taxon>
        <taxon>Bacteroidota</taxon>
        <taxon>Bacteroidia</taxon>
        <taxon>Bacteroidales</taxon>
        <taxon>Muribaculaceae</taxon>
        <taxon>Lepagella</taxon>
    </lineage>
</organism>
<gene>
    <name evidence="1" type="ORF">E5331_10415</name>
</gene>
<accession>A0AC61RFR4</accession>
<dbReference type="Proteomes" id="UP000306319">
    <property type="component" value="Unassembled WGS sequence"/>
</dbReference>
<name>A0AC61RFR4_9BACT</name>
<keyword evidence="1" id="KW-0808">Transferase</keyword>